<reference evidence="4 5" key="1">
    <citation type="submission" date="2022-01" db="EMBL/GenBank/DDBJ databases">
        <authorList>
            <person name="Xiong W."/>
            <person name="Schranz E."/>
        </authorList>
    </citation>
    <scope>NUCLEOTIDE SEQUENCE [LARGE SCALE GENOMIC DNA]</scope>
</reference>
<organism evidence="4 5">
    <name type="scientific">Lactuca virosa</name>
    <dbReference type="NCBI Taxonomy" id="75947"/>
    <lineage>
        <taxon>Eukaryota</taxon>
        <taxon>Viridiplantae</taxon>
        <taxon>Streptophyta</taxon>
        <taxon>Embryophyta</taxon>
        <taxon>Tracheophyta</taxon>
        <taxon>Spermatophyta</taxon>
        <taxon>Magnoliopsida</taxon>
        <taxon>eudicotyledons</taxon>
        <taxon>Gunneridae</taxon>
        <taxon>Pentapetalae</taxon>
        <taxon>asterids</taxon>
        <taxon>campanulids</taxon>
        <taxon>Asterales</taxon>
        <taxon>Asteraceae</taxon>
        <taxon>Cichorioideae</taxon>
        <taxon>Cichorieae</taxon>
        <taxon>Lactucinae</taxon>
        <taxon>Lactuca</taxon>
    </lineage>
</organism>
<dbReference type="InterPro" id="IPR012337">
    <property type="entry name" value="RNaseH-like_sf"/>
</dbReference>
<evidence type="ECO:0000313" key="5">
    <source>
        <dbReference type="Proteomes" id="UP001157418"/>
    </source>
</evidence>
<gene>
    <name evidence="4" type="ORF">LVIROSA_LOCUS32715</name>
</gene>
<feature type="region of interest" description="Disordered" evidence="1">
    <location>
        <begin position="641"/>
        <end position="685"/>
    </location>
</feature>
<evidence type="ECO:0008006" key="6">
    <source>
        <dbReference type="Google" id="ProtNLM"/>
    </source>
</evidence>
<evidence type="ECO:0000259" key="2">
    <source>
        <dbReference type="Pfam" id="PF04937"/>
    </source>
</evidence>
<keyword evidence="5" id="KW-1185">Reference proteome</keyword>
<evidence type="ECO:0000313" key="4">
    <source>
        <dbReference type="EMBL" id="CAH1447076.1"/>
    </source>
</evidence>
<dbReference type="PANTHER" id="PTHR32166:SF122">
    <property type="entry name" value="OS09G0499600 PROTEIN"/>
    <property type="match status" value="1"/>
</dbReference>
<dbReference type="InterPro" id="IPR008906">
    <property type="entry name" value="HATC_C_dom"/>
</dbReference>
<accession>A0AAU9PAA5</accession>
<dbReference type="EMBL" id="CAKMRJ010005523">
    <property type="protein sequence ID" value="CAH1447076.1"/>
    <property type="molecule type" value="Genomic_DNA"/>
</dbReference>
<dbReference type="Pfam" id="PF04937">
    <property type="entry name" value="DUF659"/>
    <property type="match status" value="1"/>
</dbReference>
<evidence type="ECO:0000259" key="3">
    <source>
        <dbReference type="Pfam" id="PF05699"/>
    </source>
</evidence>
<dbReference type="PANTHER" id="PTHR32166">
    <property type="entry name" value="OSJNBA0013A04.12 PROTEIN"/>
    <property type="match status" value="1"/>
</dbReference>
<feature type="region of interest" description="Disordered" evidence="1">
    <location>
        <begin position="81"/>
        <end position="108"/>
    </location>
</feature>
<dbReference type="GO" id="GO:0046983">
    <property type="term" value="F:protein dimerization activity"/>
    <property type="evidence" value="ECO:0007669"/>
    <property type="project" value="InterPro"/>
</dbReference>
<feature type="domain" description="HAT C-terminal dimerisation" evidence="3">
    <location>
        <begin position="507"/>
        <end position="571"/>
    </location>
</feature>
<feature type="domain" description="DUF659" evidence="2">
    <location>
        <begin position="217"/>
        <end position="275"/>
    </location>
</feature>
<dbReference type="Pfam" id="PF05699">
    <property type="entry name" value="Dimer_Tnp_hAT"/>
    <property type="match status" value="1"/>
</dbReference>
<name>A0AAU9PAA5_9ASTR</name>
<protein>
    <recommendedName>
        <fullName evidence="6">DUF659 domain-containing protein</fullName>
    </recommendedName>
</protein>
<sequence length="715" mass="81601">MNRNNFTCNFCSKVTKGGASRMKEHLAGGFTNVLACQKCPDHIRKEARDYMKQKQQMKESIQMVSRMQDFDDYHGDEEEEDCVEVTGKRGEGSSKQPPRKKPKQKRPIDMFFTPKLEDALKGRKDGKGGKQQTINDVCRKELRAKACREIAKWFYDAAIPFNVATYDSFHIMVEAIGQFGPGMNPPSMYELRVPLLKKEVATIQEKMVDHKTEWAQKEVGESNVIQVITDNASAYVKAVQLLEAKRPHLYWTPCAAHCTDLMLEDIGKNILQVKSSLKKCMLANGYIYTHVAIVNMMRNFTNQRNLHRPAITRFATSFITLSQFHKQKDNLRKMVLSKEWNKSKWANDATTIKIKGYFISDTFWRNILYSLKSTGPLVKVLRMVDGEKKPAMGYIYEAMDRAKETISKSFLYKEKEYEKAFKFIDDRWQCQLHRPLHAAGHYLNPEIFYANQAGTSCEEVMTGLYACIERLVPDLSIQDKIMEELSLYQSAQGLFGFPMAIRQRKSKAPAEWWISFGSSAPNLQNFVVPVLSLTCSATRCERNWGVFQHLYTKKRNRLAQSRLNDMVYVKFNRSLNRRSKRNDKADPILLNEIDESNEWLLGTMEQNGADNIVFEGEDLTWDVVEDAAGVNEPIYSTRGALKDKGVAGSSSSRPPAQDKGVAGNGRPPVCSRKSPYTLPPEPSRLVLVDEEIEEDIGLSCDEVEEVDCELGFDED</sequence>
<comment type="caution">
    <text evidence="4">The sequence shown here is derived from an EMBL/GenBank/DDBJ whole genome shotgun (WGS) entry which is preliminary data.</text>
</comment>
<proteinExistence type="predicted"/>
<evidence type="ECO:0000256" key="1">
    <source>
        <dbReference type="SAM" id="MobiDB-lite"/>
    </source>
</evidence>
<dbReference type="InterPro" id="IPR007021">
    <property type="entry name" value="DUF659"/>
</dbReference>
<dbReference type="Proteomes" id="UP001157418">
    <property type="component" value="Unassembled WGS sequence"/>
</dbReference>
<dbReference type="SUPFAM" id="SSF53098">
    <property type="entry name" value="Ribonuclease H-like"/>
    <property type="match status" value="1"/>
</dbReference>
<dbReference type="AlphaFoldDB" id="A0AAU9PAA5"/>